<dbReference type="FunCoup" id="G4TEC2">
    <property type="interactions" value="365"/>
</dbReference>
<dbReference type="Gene3D" id="3.20.20.140">
    <property type="entry name" value="Metal-dependent hydrolases"/>
    <property type="match status" value="1"/>
</dbReference>
<evidence type="ECO:0000256" key="4">
    <source>
        <dbReference type="SAM" id="MobiDB-lite"/>
    </source>
</evidence>
<evidence type="ECO:0000256" key="2">
    <source>
        <dbReference type="ARBA" id="ARBA00007331"/>
    </source>
</evidence>
<dbReference type="InterPro" id="IPR016195">
    <property type="entry name" value="Pol/histidinol_Pase-like"/>
</dbReference>
<dbReference type="HOGENOM" id="CLU_041468_0_0_1"/>
<protein>
    <submittedName>
        <fullName evidence="5">Related to Ribonuclease P protein subunit p30</fullName>
    </submittedName>
</protein>
<reference evidence="5 6" key="1">
    <citation type="journal article" date="2011" name="PLoS Pathog.">
        <title>Endophytic Life Strategies Decoded by Genome and Transcriptome Analyses of the Mutualistic Root Symbiont Piriformospora indica.</title>
        <authorList>
            <person name="Zuccaro A."/>
            <person name="Lahrmann U."/>
            <person name="Guldener U."/>
            <person name="Langen G."/>
            <person name="Pfiffi S."/>
            <person name="Biedenkopf D."/>
            <person name="Wong P."/>
            <person name="Samans B."/>
            <person name="Grimm C."/>
            <person name="Basiewicz M."/>
            <person name="Murat C."/>
            <person name="Martin F."/>
            <person name="Kogel K.H."/>
        </authorList>
    </citation>
    <scope>NUCLEOTIDE SEQUENCE [LARGE SCALE GENOMIC DNA]</scope>
    <source>
        <strain evidence="5 6">DSM 11827</strain>
    </source>
</reference>
<accession>G4TEC2</accession>
<dbReference type="InParanoid" id="G4TEC2"/>
<dbReference type="eggNOG" id="KOG2363">
    <property type="taxonomic scope" value="Eukaryota"/>
</dbReference>
<dbReference type="GO" id="GO:0005655">
    <property type="term" value="C:nucleolar ribonuclease P complex"/>
    <property type="evidence" value="ECO:0007669"/>
    <property type="project" value="TreeGrafter"/>
</dbReference>
<comment type="caution">
    <text evidence="5">The sequence shown here is derived from an EMBL/GenBank/DDBJ whole genome shotgun (WGS) entry which is preliminary data.</text>
</comment>
<feature type="region of interest" description="Disordered" evidence="4">
    <location>
        <begin position="288"/>
        <end position="325"/>
    </location>
</feature>
<dbReference type="GO" id="GO:0003723">
    <property type="term" value="F:RNA binding"/>
    <property type="evidence" value="ECO:0007669"/>
    <property type="project" value="TreeGrafter"/>
</dbReference>
<dbReference type="SUPFAM" id="SSF89550">
    <property type="entry name" value="PHP domain-like"/>
    <property type="match status" value="1"/>
</dbReference>
<proteinExistence type="inferred from homology"/>
<comment type="similarity">
    <text evidence="2">Belongs to the eukaryotic/archaeal RNase P protein component 3 family.</text>
</comment>
<dbReference type="InterPro" id="IPR002738">
    <property type="entry name" value="RNase_P_p30"/>
</dbReference>
<dbReference type="Pfam" id="PF01876">
    <property type="entry name" value="RNase_P_p30"/>
    <property type="match status" value="1"/>
</dbReference>
<dbReference type="GO" id="GO:0008033">
    <property type="term" value="P:tRNA processing"/>
    <property type="evidence" value="ECO:0007669"/>
    <property type="project" value="UniProtKB-KW"/>
</dbReference>
<dbReference type="Proteomes" id="UP000007148">
    <property type="component" value="Unassembled WGS sequence"/>
</dbReference>
<dbReference type="OrthoDB" id="17948at2759"/>
<dbReference type="AlphaFoldDB" id="G4TEC2"/>
<evidence type="ECO:0000256" key="1">
    <source>
        <dbReference type="ARBA" id="ARBA00004123"/>
    </source>
</evidence>
<dbReference type="PANTHER" id="PTHR13031:SF0">
    <property type="entry name" value="RIBONUCLEASE P PROTEIN SUBUNIT P30"/>
    <property type="match status" value="1"/>
</dbReference>
<dbReference type="PANTHER" id="PTHR13031">
    <property type="entry name" value="RIBONUCLEASE P SUBUNIT P30"/>
    <property type="match status" value="1"/>
</dbReference>
<evidence type="ECO:0000313" key="5">
    <source>
        <dbReference type="EMBL" id="CCA69677.1"/>
    </source>
</evidence>
<dbReference type="EMBL" id="CAFZ01000060">
    <property type="protein sequence ID" value="CCA69677.1"/>
    <property type="molecule type" value="Genomic_DNA"/>
</dbReference>
<sequence length="325" mass="35677">MFFDLNIPVPPPATLKHLSQPLKKKGKTKPGIPEPPGTTQAPAIELFSQAQVDIFERKIDVLSHLGYTVFALNQTIQTCFSPNGHVNYLEELSKRLKVRDGIVILKRLTILLDDASEKGIGLTKNHQAALMAYDILSLQPTSQATFSLACLKHSAASPLTAHIITLPLTGPRLPFFFKHTLIRTAIKNGAAFEVTYSPAVGGAGDVERRNWWAACRELTRVTKGKGVIFSSGTTTTPMTDVRAPQDIINIATMLGFAADEAKKALSNSVQSLVIRAYTRKTHQSVLSEPTIVYPDEPDNGHTPLKRPREAKTDEEEGRPTKRPKP</sequence>
<dbReference type="STRING" id="1109443.G4TEC2"/>
<evidence type="ECO:0000313" key="6">
    <source>
        <dbReference type="Proteomes" id="UP000007148"/>
    </source>
</evidence>
<comment type="subcellular location">
    <subcellularLocation>
        <location evidence="1">Nucleus</location>
    </subcellularLocation>
</comment>
<gene>
    <name evidence="5" type="ORF">PIIN_03616</name>
</gene>
<organism evidence="5 6">
    <name type="scientific">Serendipita indica (strain DSM 11827)</name>
    <name type="common">Root endophyte fungus</name>
    <name type="synonym">Piriformospora indica</name>
    <dbReference type="NCBI Taxonomy" id="1109443"/>
    <lineage>
        <taxon>Eukaryota</taxon>
        <taxon>Fungi</taxon>
        <taxon>Dikarya</taxon>
        <taxon>Basidiomycota</taxon>
        <taxon>Agaricomycotina</taxon>
        <taxon>Agaricomycetes</taxon>
        <taxon>Sebacinales</taxon>
        <taxon>Serendipitaceae</taxon>
        <taxon>Serendipita</taxon>
    </lineage>
</organism>
<evidence type="ECO:0000256" key="3">
    <source>
        <dbReference type="ARBA" id="ARBA00022694"/>
    </source>
</evidence>
<keyword evidence="6" id="KW-1185">Reference proteome</keyword>
<keyword evidence="3" id="KW-0819">tRNA processing</keyword>
<feature type="region of interest" description="Disordered" evidence="4">
    <location>
        <begin position="21"/>
        <end position="40"/>
    </location>
</feature>
<name>G4TEC2_SERID</name>
<dbReference type="OMA" id="ACLTHSL"/>